<evidence type="ECO:0000259" key="1">
    <source>
        <dbReference type="Pfam" id="PF02538"/>
    </source>
</evidence>
<accession>A0ABY9T5W5</accession>
<organism evidence="2 3">
    <name type="scientific">Brevibacillus brevis</name>
    <name type="common">Bacillus brevis</name>
    <dbReference type="NCBI Taxonomy" id="1393"/>
    <lineage>
        <taxon>Bacteria</taxon>
        <taxon>Bacillati</taxon>
        <taxon>Bacillota</taxon>
        <taxon>Bacilli</taxon>
        <taxon>Bacillales</taxon>
        <taxon>Paenibacillaceae</taxon>
        <taxon>Brevibacillus</taxon>
    </lineage>
</organism>
<dbReference type="InterPro" id="IPR045079">
    <property type="entry name" value="Oxoprolinase-like"/>
</dbReference>
<dbReference type="EMBL" id="CP134050">
    <property type="protein sequence ID" value="WNC15489.1"/>
    <property type="molecule type" value="Genomic_DNA"/>
</dbReference>
<dbReference type="Proteomes" id="UP001256827">
    <property type="component" value="Chromosome"/>
</dbReference>
<evidence type="ECO:0000313" key="3">
    <source>
        <dbReference type="Proteomes" id="UP001256827"/>
    </source>
</evidence>
<name>A0ABY9T5W5_BREBE</name>
<feature type="domain" description="Hydantoinase B/oxoprolinase" evidence="1">
    <location>
        <begin position="9"/>
        <end position="533"/>
    </location>
</feature>
<dbReference type="Pfam" id="PF02538">
    <property type="entry name" value="Hydantoinase_B"/>
    <property type="match status" value="1"/>
</dbReference>
<protein>
    <submittedName>
        <fullName evidence="2">Hydantoinase B/oxoprolinase family protein</fullName>
    </submittedName>
</protein>
<dbReference type="InterPro" id="IPR003692">
    <property type="entry name" value="Hydantoinase_B"/>
</dbReference>
<keyword evidence="3" id="KW-1185">Reference proteome</keyword>
<evidence type="ECO:0000313" key="2">
    <source>
        <dbReference type="EMBL" id="WNC15489.1"/>
    </source>
</evidence>
<sequence length="589" mass="64108">MSETTLKHDQFTLEIVKDSLIAIGEEMFHTLARTSMSPIIYEVLDFASGLTDAKGQLLTQGNGVTGFIGMLTFMVKETLKKFSANGELKPGDIIIINDPYGGGGSHLSDVGLLLPIFYEGELIAFSANKAHWTEVGGKDPGSWTTDSTEIFQEGLQFPCVKLFEEGKLNQPLVDIIAANVRFPDLSLGDMWAQVAALRTGEKRFRELCDKHGKAVVKDAIDHLLRHGEQLAVKEIAKLPKGTYEAIDFIDDDGVGNGPFKVQVKVTITDDEFICDFRGSHPQVLGPVNCSYTALVSAVRVIFLAVTNPCQDVNDGVFRPLHILVDDRSIFSAERPAAVSTYWETMMYGADLVWKALAPVVPHRLNAGHLLSVCGVVLSGIHPDTHEPFLVVEPSVGGWGAGDGLDGMAGQFCIGDGETYNVPVEVAETRYGIMVEEYSLRTDGAGAGKYRGGSGAIRSYRAMSDGQTITATFGRHKYLPWGFNGGHDGSRNEFEIVKANGEVAGPFGKYARFPLNKGDVVRLVTATGGGYGNPLERPIEKVVLDAKNGYISVEQARDLYGVELDKATYRVEGVTPQRQSFEQEEQQCSL</sequence>
<proteinExistence type="predicted"/>
<dbReference type="PANTHER" id="PTHR11365">
    <property type="entry name" value="5-OXOPROLINASE RELATED"/>
    <property type="match status" value="1"/>
</dbReference>
<gene>
    <name evidence="2" type="ORF">RGB73_03860</name>
</gene>
<reference evidence="2 3" key="1">
    <citation type="submission" date="2023-09" db="EMBL/GenBank/DDBJ databases">
        <title>Complete Genome and Methylome dissection of Bacillus brevis NEB573 original source of BbsI restriction endonuclease.</title>
        <authorList>
            <person name="Fomenkov A."/>
            <person name="Roberts R.D."/>
        </authorList>
    </citation>
    <scope>NUCLEOTIDE SEQUENCE [LARGE SCALE GENOMIC DNA]</scope>
    <source>
        <strain evidence="2 3">NEB573</strain>
    </source>
</reference>
<dbReference type="RefSeq" id="WP_310769312.1">
    <property type="nucleotide sequence ID" value="NZ_CP134050.1"/>
</dbReference>
<dbReference type="PANTHER" id="PTHR11365:SF23">
    <property type="entry name" value="HYPOTHETICAL 5-OXOPROLINASE (EUROFUNG)-RELATED"/>
    <property type="match status" value="1"/>
</dbReference>